<dbReference type="EMBL" id="FNYV01000017">
    <property type="protein sequence ID" value="SEK04866.1"/>
    <property type="molecule type" value="Genomic_DNA"/>
</dbReference>
<dbReference type="GO" id="GO:0006208">
    <property type="term" value="P:pyrimidine nucleobase catabolic process"/>
    <property type="evidence" value="ECO:0007669"/>
    <property type="project" value="TreeGrafter"/>
</dbReference>
<dbReference type="OrthoDB" id="9792858at2"/>
<dbReference type="InterPro" id="IPR002563">
    <property type="entry name" value="Flavin_Rdtase-like_dom"/>
</dbReference>
<dbReference type="Gene3D" id="2.30.110.10">
    <property type="entry name" value="Electron Transport, Fmn-binding Protein, Chain A"/>
    <property type="match status" value="1"/>
</dbReference>
<dbReference type="InterPro" id="IPR012349">
    <property type="entry name" value="Split_barrel_FMN-bd"/>
</dbReference>
<name>A0A1H7DSZ8_9ACTN</name>
<feature type="domain" description="Flavin reductase like" evidence="2">
    <location>
        <begin position="18"/>
        <end position="166"/>
    </location>
</feature>
<dbReference type="PANTHER" id="PTHR30466:SF1">
    <property type="entry name" value="FMN REDUCTASE (NADH) RUTF"/>
    <property type="match status" value="1"/>
</dbReference>
<dbReference type="InterPro" id="IPR050268">
    <property type="entry name" value="NADH-dep_flavin_reductase"/>
</dbReference>
<keyword evidence="4" id="KW-1185">Reference proteome</keyword>
<organism evidence="3 4">
    <name type="scientific">Micromonospora phaseoli</name>
    <dbReference type="NCBI Taxonomy" id="1144548"/>
    <lineage>
        <taxon>Bacteria</taxon>
        <taxon>Bacillati</taxon>
        <taxon>Actinomycetota</taxon>
        <taxon>Actinomycetes</taxon>
        <taxon>Micromonosporales</taxon>
        <taxon>Micromonosporaceae</taxon>
        <taxon>Micromonospora</taxon>
    </lineage>
</organism>
<accession>A0A1H7DSZ8</accession>
<evidence type="ECO:0000313" key="4">
    <source>
        <dbReference type="Proteomes" id="UP000198707"/>
    </source>
</evidence>
<gene>
    <name evidence="3" type="ORF">SAMN05443287_11744</name>
</gene>
<dbReference type="PANTHER" id="PTHR30466">
    <property type="entry name" value="FLAVIN REDUCTASE"/>
    <property type="match status" value="1"/>
</dbReference>
<dbReference type="SMART" id="SM00903">
    <property type="entry name" value="Flavin_Reduct"/>
    <property type="match status" value="1"/>
</dbReference>
<dbReference type="Proteomes" id="UP000198707">
    <property type="component" value="Unassembled WGS sequence"/>
</dbReference>
<evidence type="ECO:0000256" key="1">
    <source>
        <dbReference type="ARBA" id="ARBA00023002"/>
    </source>
</evidence>
<dbReference type="RefSeq" id="WP_092383250.1">
    <property type="nucleotide sequence ID" value="NZ_BOPI01000033.1"/>
</dbReference>
<reference evidence="4" key="1">
    <citation type="submission" date="2016-10" db="EMBL/GenBank/DDBJ databases">
        <authorList>
            <person name="Varghese N."/>
            <person name="Submissions S."/>
        </authorList>
    </citation>
    <scope>NUCLEOTIDE SEQUENCE [LARGE SCALE GENOMIC DNA]</scope>
    <source>
        <strain evidence="4">CGMCC 4.7038</strain>
    </source>
</reference>
<dbReference type="Pfam" id="PF01613">
    <property type="entry name" value="Flavin_Reduct"/>
    <property type="match status" value="1"/>
</dbReference>
<evidence type="ECO:0000259" key="2">
    <source>
        <dbReference type="SMART" id="SM00903"/>
    </source>
</evidence>
<protein>
    <submittedName>
        <fullName evidence="3">NADH-FMN oxidoreductase RutF, flavin reductase (DIM6/NTAB) family</fullName>
    </submittedName>
</protein>
<dbReference type="STRING" id="1144548.SAMN05443287_11744"/>
<evidence type="ECO:0000313" key="3">
    <source>
        <dbReference type="EMBL" id="SEK04866.1"/>
    </source>
</evidence>
<dbReference type="AlphaFoldDB" id="A0A1H7DSZ8"/>
<sequence>MTDVQGPPDQDRRFRSVAGRFATGVAVATARGHDGPVGMTVNSFTTVSLAPRMLLVCLKRDCRLLGAVQQTSRFAITVLADDQCDEAAWFASRGRPAGVAGFADIPHDAEHDTGCPLLTEGVAYFGCEAVRAEPAGDHTVLMGAVRSSGLLRPKPPLLFVDGHYAQVAGLREAQVTR</sequence>
<proteinExistence type="predicted"/>
<keyword evidence="1" id="KW-0560">Oxidoreductase</keyword>
<dbReference type="GO" id="GO:0010181">
    <property type="term" value="F:FMN binding"/>
    <property type="evidence" value="ECO:0007669"/>
    <property type="project" value="InterPro"/>
</dbReference>
<dbReference type="GO" id="GO:0042602">
    <property type="term" value="F:riboflavin reductase (NADPH) activity"/>
    <property type="evidence" value="ECO:0007669"/>
    <property type="project" value="TreeGrafter"/>
</dbReference>
<dbReference type="SUPFAM" id="SSF50475">
    <property type="entry name" value="FMN-binding split barrel"/>
    <property type="match status" value="1"/>
</dbReference>